<dbReference type="InterPro" id="IPR050142">
    <property type="entry name" value="MADS-box/MEF2_TF"/>
</dbReference>
<reference evidence="8 9" key="1">
    <citation type="journal article" date="2021" name="Commun. Biol.">
        <title>The genome of Shorea leprosula (Dipterocarpaceae) highlights the ecological relevance of drought in aseasonal tropical rainforests.</title>
        <authorList>
            <person name="Ng K.K.S."/>
            <person name="Kobayashi M.J."/>
            <person name="Fawcett J.A."/>
            <person name="Hatakeyama M."/>
            <person name="Paape T."/>
            <person name="Ng C.H."/>
            <person name="Ang C.C."/>
            <person name="Tnah L.H."/>
            <person name="Lee C.T."/>
            <person name="Nishiyama T."/>
            <person name="Sese J."/>
            <person name="O'Brien M.J."/>
            <person name="Copetti D."/>
            <person name="Mohd Noor M.I."/>
            <person name="Ong R.C."/>
            <person name="Putra M."/>
            <person name="Sireger I.Z."/>
            <person name="Indrioko S."/>
            <person name="Kosugi Y."/>
            <person name="Izuno A."/>
            <person name="Isagi Y."/>
            <person name="Lee S.L."/>
            <person name="Shimizu K.K."/>
        </authorList>
    </citation>
    <scope>NUCLEOTIDE SEQUENCE [LARGE SCALE GENOMIC DNA]</scope>
    <source>
        <strain evidence="8">214</strain>
    </source>
</reference>
<dbReference type="GO" id="GO:0003677">
    <property type="term" value="F:DNA binding"/>
    <property type="evidence" value="ECO:0007669"/>
    <property type="project" value="UniProtKB-KW"/>
</dbReference>
<feature type="domain" description="MADS-box" evidence="6">
    <location>
        <begin position="1"/>
        <end position="29"/>
    </location>
</feature>
<dbReference type="SUPFAM" id="SSF55455">
    <property type="entry name" value="SRF-like"/>
    <property type="match status" value="1"/>
</dbReference>
<accession>A0AAV5HKT9</accession>
<evidence type="ECO:0000256" key="1">
    <source>
        <dbReference type="ARBA" id="ARBA00004123"/>
    </source>
</evidence>
<dbReference type="PROSITE" id="PS50066">
    <property type="entry name" value="MADS_BOX_2"/>
    <property type="match status" value="1"/>
</dbReference>
<dbReference type="GO" id="GO:0003700">
    <property type="term" value="F:DNA-binding transcription factor activity"/>
    <property type="evidence" value="ECO:0007669"/>
    <property type="project" value="InterPro"/>
</dbReference>
<evidence type="ECO:0000313" key="8">
    <source>
        <dbReference type="EMBL" id="GKU89422.1"/>
    </source>
</evidence>
<dbReference type="EMBL" id="BPVZ01000003">
    <property type="protein sequence ID" value="GKU89422.1"/>
    <property type="molecule type" value="Genomic_DNA"/>
</dbReference>
<sequence>MVRGKIVMKRIENVAKRLVTPTKRQNGLLLSYLFSVMSMLQLSSSHNKGRHYEFSSSNKQNVIERYFMYTKEIATWKPEKEGRMQPTAANSTLRFPRKNFEAQHLRIETANMFKKIEFLEVSKRKLLGQGLGSCSVKELQEIGRQRVQSLKNIGARKVCNL</sequence>
<name>A0AAV5HKT9_9ROSI</name>
<evidence type="ECO:0000256" key="5">
    <source>
        <dbReference type="ARBA" id="ARBA00023242"/>
    </source>
</evidence>
<dbReference type="Proteomes" id="UP001054252">
    <property type="component" value="Unassembled WGS sequence"/>
</dbReference>
<keyword evidence="9" id="KW-1185">Reference proteome</keyword>
<comment type="caution">
    <text evidence="8">The sequence shown here is derived from an EMBL/GenBank/DDBJ whole genome shotgun (WGS) entry which is preliminary data.</text>
</comment>
<evidence type="ECO:0000256" key="3">
    <source>
        <dbReference type="ARBA" id="ARBA00023125"/>
    </source>
</evidence>
<keyword evidence="5" id="KW-0539">Nucleus</keyword>
<evidence type="ECO:0000313" key="9">
    <source>
        <dbReference type="Proteomes" id="UP001054252"/>
    </source>
</evidence>
<evidence type="ECO:0000259" key="7">
    <source>
        <dbReference type="PROSITE" id="PS51297"/>
    </source>
</evidence>
<keyword evidence="4" id="KW-0804">Transcription</keyword>
<dbReference type="InterPro" id="IPR002487">
    <property type="entry name" value="TF_Kbox"/>
</dbReference>
<dbReference type="InterPro" id="IPR036879">
    <property type="entry name" value="TF_MADSbox_sf"/>
</dbReference>
<evidence type="ECO:0008006" key="10">
    <source>
        <dbReference type="Google" id="ProtNLM"/>
    </source>
</evidence>
<evidence type="ECO:0000256" key="4">
    <source>
        <dbReference type="ARBA" id="ARBA00023163"/>
    </source>
</evidence>
<dbReference type="PROSITE" id="PS51297">
    <property type="entry name" value="K_BOX"/>
    <property type="match status" value="1"/>
</dbReference>
<protein>
    <recommendedName>
        <fullName evidence="10">Ribosomal protein S13</fullName>
    </recommendedName>
</protein>
<dbReference type="GO" id="GO:0005634">
    <property type="term" value="C:nucleus"/>
    <property type="evidence" value="ECO:0007669"/>
    <property type="project" value="UniProtKB-SubCell"/>
</dbReference>
<dbReference type="InterPro" id="IPR002100">
    <property type="entry name" value="TF_MADSbox"/>
</dbReference>
<comment type="subcellular location">
    <subcellularLocation>
        <location evidence="1">Nucleus</location>
    </subcellularLocation>
</comment>
<dbReference type="SMART" id="SM00432">
    <property type="entry name" value="MADS"/>
    <property type="match status" value="1"/>
</dbReference>
<evidence type="ECO:0000256" key="2">
    <source>
        <dbReference type="ARBA" id="ARBA00023015"/>
    </source>
</evidence>
<organism evidence="8 9">
    <name type="scientific">Rubroshorea leprosula</name>
    <dbReference type="NCBI Taxonomy" id="152421"/>
    <lineage>
        <taxon>Eukaryota</taxon>
        <taxon>Viridiplantae</taxon>
        <taxon>Streptophyta</taxon>
        <taxon>Embryophyta</taxon>
        <taxon>Tracheophyta</taxon>
        <taxon>Spermatophyta</taxon>
        <taxon>Magnoliopsida</taxon>
        <taxon>eudicotyledons</taxon>
        <taxon>Gunneridae</taxon>
        <taxon>Pentapetalae</taxon>
        <taxon>rosids</taxon>
        <taxon>malvids</taxon>
        <taxon>Malvales</taxon>
        <taxon>Dipterocarpaceae</taxon>
        <taxon>Rubroshorea</taxon>
    </lineage>
</organism>
<keyword evidence="3" id="KW-0238">DNA-binding</keyword>
<evidence type="ECO:0000259" key="6">
    <source>
        <dbReference type="PROSITE" id="PS50066"/>
    </source>
</evidence>
<gene>
    <name evidence="8" type="ORF">SLEP1_g3560</name>
</gene>
<feature type="domain" description="K-box" evidence="7">
    <location>
        <begin position="102"/>
        <end position="161"/>
    </location>
</feature>
<dbReference type="PANTHER" id="PTHR48019">
    <property type="entry name" value="SERUM RESPONSE FACTOR HOMOLOG"/>
    <property type="match status" value="1"/>
</dbReference>
<dbReference type="Pfam" id="PF01486">
    <property type="entry name" value="K-box"/>
    <property type="match status" value="1"/>
</dbReference>
<dbReference type="AlphaFoldDB" id="A0AAV5HKT9"/>
<dbReference type="GO" id="GO:0046983">
    <property type="term" value="F:protein dimerization activity"/>
    <property type="evidence" value="ECO:0007669"/>
    <property type="project" value="InterPro"/>
</dbReference>
<proteinExistence type="predicted"/>
<keyword evidence="2" id="KW-0805">Transcription regulation</keyword>